<protein>
    <submittedName>
        <fullName evidence="2">Ribosomal protein S18 acetylase RimI</fullName>
    </submittedName>
</protein>
<reference evidence="3" key="1">
    <citation type="submission" date="2016-10" db="EMBL/GenBank/DDBJ databases">
        <authorList>
            <person name="Varghese N."/>
            <person name="Submissions S."/>
        </authorList>
    </citation>
    <scope>NUCLEOTIDE SEQUENCE [LARGE SCALE GENOMIC DNA]</scope>
    <source>
        <strain evidence="3">DSM 8344</strain>
    </source>
</reference>
<dbReference type="CDD" id="cd04301">
    <property type="entry name" value="NAT_SF"/>
    <property type="match status" value="1"/>
</dbReference>
<evidence type="ECO:0000313" key="3">
    <source>
        <dbReference type="Proteomes" id="UP000198656"/>
    </source>
</evidence>
<dbReference type="Gene3D" id="3.40.630.30">
    <property type="match status" value="1"/>
</dbReference>
<dbReference type="GO" id="GO:0005840">
    <property type="term" value="C:ribosome"/>
    <property type="evidence" value="ECO:0007669"/>
    <property type="project" value="UniProtKB-KW"/>
</dbReference>
<dbReference type="AlphaFoldDB" id="A0A1G8E2D6"/>
<proteinExistence type="predicted"/>
<dbReference type="EMBL" id="FNCP01000016">
    <property type="protein sequence ID" value="SDH64122.1"/>
    <property type="molecule type" value="Genomic_DNA"/>
</dbReference>
<accession>A0A1G8E2D6</accession>
<evidence type="ECO:0000313" key="2">
    <source>
        <dbReference type="EMBL" id="SDH64122.1"/>
    </source>
</evidence>
<dbReference type="OrthoDB" id="164032at2"/>
<keyword evidence="3" id="KW-1185">Reference proteome</keyword>
<keyword evidence="2" id="KW-0687">Ribonucleoprotein</keyword>
<dbReference type="InterPro" id="IPR016181">
    <property type="entry name" value="Acyl_CoA_acyltransferase"/>
</dbReference>
<dbReference type="SUPFAM" id="SSF55729">
    <property type="entry name" value="Acyl-CoA N-acyltransferases (Nat)"/>
    <property type="match status" value="1"/>
</dbReference>
<dbReference type="Proteomes" id="UP000198656">
    <property type="component" value="Unassembled WGS sequence"/>
</dbReference>
<organism evidence="2 3">
    <name type="scientific">Desulfosporosinus hippei DSM 8344</name>
    <dbReference type="NCBI Taxonomy" id="1121419"/>
    <lineage>
        <taxon>Bacteria</taxon>
        <taxon>Bacillati</taxon>
        <taxon>Bacillota</taxon>
        <taxon>Clostridia</taxon>
        <taxon>Eubacteriales</taxon>
        <taxon>Desulfitobacteriaceae</taxon>
        <taxon>Desulfosporosinus</taxon>
    </lineage>
</organism>
<keyword evidence="2" id="KW-0689">Ribosomal protein</keyword>
<dbReference type="Pfam" id="PF13508">
    <property type="entry name" value="Acetyltransf_7"/>
    <property type="match status" value="1"/>
</dbReference>
<gene>
    <name evidence="2" type="ORF">SAMN05443529_11634</name>
</gene>
<dbReference type="PROSITE" id="PS51186">
    <property type="entry name" value="GNAT"/>
    <property type="match status" value="1"/>
</dbReference>
<dbReference type="RefSeq" id="WP_092334199.1">
    <property type="nucleotide sequence ID" value="NZ_FNCP01000016.1"/>
</dbReference>
<dbReference type="GO" id="GO:0016747">
    <property type="term" value="F:acyltransferase activity, transferring groups other than amino-acyl groups"/>
    <property type="evidence" value="ECO:0007669"/>
    <property type="project" value="InterPro"/>
</dbReference>
<name>A0A1G8E2D6_9FIRM</name>
<dbReference type="InterPro" id="IPR000182">
    <property type="entry name" value="GNAT_dom"/>
</dbReference>
<sequence length="162" mass="18365">MVKIAIRPAEESESDVLTMISFAAKRYWNYPEAYLDIWKTELTITADYIKDNYVYVAEDNGQIIGYISVLEVQEDFMVSKVLLRKGFWLEHIFILPEFIGLGIGTQLIGAAKSICVKGNIDGLSMLSDPYAKGFYEKMGAKYMGEVPSSIKRRTVALFELKI</sequence>
<evidence type="ECO:0000259" key="1">
    <source>
        <dbReference type="PROSITE" id="PS51186"/>
    </source>
</evidence>
<dbReference type="STRING" id="1121419.SAMN05443529_11634"/>
<feature type="domain" description="N-acetyltransferase" evidence="1">
    <location>
        <begin position="4"/>
        <end position="162"/>
    </location>
</feature>